<dbReference type="AlphaFoldDB" id="A0A2T3AXI6"/>
<feature type="region of interest" description="Disordered" evidence="1">
    <location>
        <begin position="22"/>
        <end position="50"/>
    </location>
</feature>
<feature type="compositionally biased region" description="Polar residues" evidence="1">
    <location>
        <begin position="233"/>
        <end position="247"/>
    </location>
</feature>
<dbReference type="RefSeq" id="XP_024719386.1">
    <property type="nucleotide sequence ID" value="XM_024865214.1"/>
</dbReference>
<dbReference type="EMBL" id="KZ679013">
    <property type="protein sequence ID" value="PSS14787.1"/>
    <property type="molecule type" value="Genomic_DNA"/>
</dbReference>
<dbReference type="InParanoid" id="A0A2T3AXI6"/>
<name>A0A2T3AXI6_AMORE</name>
<dbReference type="Proteomes" id="UP000241818">
    <property type="component" value="Unassembled WGS sequence"/>
</dbReference>
<feature type="compositionally biased region" description="Basic residues" evidence="1">
    <location>
        <begin position="127"/>
        <end position="146"/>
    </location>
</feature>
<sequence length="320" mass="36208">MPLRRPAKLTVSGFSPFQPLCSSNLSGPSSPTNPRTPLTPPPRLHLRPLIPGPPLSPEFLSTAPPTPYPWVWRCHLCQSVYRIGVTRRCLEDGHFFCSLPTPPSSPVDDNSDNEDGTQSMDGEMKRKECHRRGKIKRERKKRRQPRQVRGCRSEFDYSGWSRYHIWRREVATLRAKHRRVERETASLAGEEKNCWINCDFPSECHNSRLELIRSQSAATAESVRSELEDAPDTSLSRTPHSLVSSVSADEDDANSMVETEESDMGWDTELLSVDIGVDGCKLFDRKEECSEGRSSPLKMFFLSTGEERENGRDADNDSDS</sequence>
<keyword evidence="3" id="KW-1185">Reference proteome</keyword>
<dbReference type="STRING" id="857342.A0A2T3AXI6"/>
<feature type="compositionally biased region" description="Acidic residues" evidence="1">
    <location>
        <begin position="248"/>
        <end position="263"/>
    </location>
</feature>
<organism evidence="2 3">
    <name type="scientific">Amorphotheca resinae ATCC 22711</name>
    <dbReference type="NCBI Taxonomy" id="857342"/>
    <lineage>
        <taxon>Eukaryota</taxon>
        <taxon>Fungi</taxon>
        <taxon>Dikarya</taxon>
        <taxon>Ascomycota</taxon>
        <taxon>Pezizomycotina</taxon>
        <taxon>Leotiomycetes</taxon>
        <taxon>Helotiales</taxon>
        <taxon>Amorphothecaceae</taxon>
        <taxon>Amorphotheca</taxon>
    </lineage>
</organism>
<gene>
    <name evidence="2" type="ORF">M430DRAFT_252801</name>
</gene>
<accession>A0A2T3AXI6</accession>
<proteinExistence type="predicted"/>
<feature type="region of interest" description="Disordered" evidence="1">
    <location>
        <begin position="222"/>
        <end position="263"/>
    </location>
</feature>
<dbReference type="GeneID" id="36573295"/>
<evidence type="ECO:0000313" key="2">
    <source>
        <dbReference type="EMBL" id="PSS14787.1"/>
    </source>
</evidence>
<feature type="region of interest" description="Disordered" evidence="1">
    <location>
        <begin position="101"/>
        <end position="148"/>
    </location>
</feature>
<reference evidence="2 3" key="1">
    <citation type="journal article" date="2018" name="New Phytol.">
        <title>Comparative genomics and transcriptomics depict ericoid mycorrhizal fungi as versatile saprotrophs and plant mutualists.</title>
        <authorList>
            <person name="Martino E."/>
            <person name="Morin E."/>
            <person name="Grelet G.A."/>
            <person name="Kuo A."/>
            <person name="Kohler A."/>
            <person name="Daghino S."/>
            <person name="Barry K.W."/>
            <person name="Cichocki N."/>
            <person name="Clum A."/>
            <person name="Dockter R.B."/>
            <person name="Hainaut M."/>
            <person name="Kuo R.C."/>
            <person name="LaButti K."/>
            <person name="Lindahl B.D."/>
            <person name="Lindquist E.A."/>
            <person name="Lipzen A."/>
            <person name="Khouja H.R."/>
            <person name="Magnuson J."/>
            <person name="Murat C."/>
            <person name="Ohm R.A."/>
            <person name="Singer S.W."/>
            <person name="Spatafora J.W."/>
            <person name="Wang M."/>
            <person name="Veneault-Fourrey C."/>
            <person name="Henrissat B."/>
            <person name="Grigoriev I.V."/>
            <person name="Martin F.M."/>
            <person name="Perotto S."/>
        </authorList>
    </citation>
    <scope>NUCLEOTIDE SEQUENCE [LARGE SCALE GENOMIC DNA]</scope>
    <source>
        <strain evidence="2 3">ATCC 22711</strain>
    </source>
</reference>
<protein>
    <submittedName>
        <fullName evidence="2">Uncharacterized protein</fullName>
    </submittedName>
</protein>
<evidence type="ECO:0000313" key="3">
    <source>
        <dbReference type="Proteomes" id="UP000241818"/>
    </source>
</evidence>
<evidence type="ECO:0000256" key="1">
    <source>
        <dbReference type="SAM" id="MobiDB-lite"/>
    </source>
</evidence>
<dbReference type="OrthoDB" id="5396104at2759"/>